<dbReference type="PROSITE" id="PS50039">
    <property type="entry name" value="FORK_HEAD_3"/>
    <property type="match status" value="1"/>
</dbReference>
<dbReference type="SMART" id="SM00339">
    <property type="entry name" value="FH"/>
    <property type="match status" value="1"/>
</dbReference>
<dbReference type="STRING" id="98765.A0A2R6NFP1"/>
<dbReference type="PANTHER" id="PTHR46078">
    <property type="entry name" value="FORKHEAD BOX PROTEIN J2 FAMILY MEMBER"/>
    <property type="match status" value="1"/>
</dbReference>
<dbReference type="EMBL" id="MLYV02001295">
    <property type="protein sequence ID" value="PSR71078.1"/>
    <property type="molecule type" value="Genomic_DNA"/>
</dbReference>
<dbReference type="Pfam" id="PF00250">
    <property type="entry name" value="Forkhead"/>
    <property type="match status" value="1"/>
</dbReference>
<dbReference type="InterPro" id="IPR001766">
    <property type="entry name" value="Fork_head_dom"/>
</dbReference>
<dbReference type="OrthoDB" id="5954824at2759"/>
<keyword evidence="1" id="KW-0805">Transcription regulation</keyword>
<dbReference type="InterPro" id="IPR036390">
    <property type="entry name" value="WH_DNA-bd_sf"/>
</dbReference>
<dbReference type="Proteomes" id="UP000186601">
    <property type="component" value="Unassembled WGS sequence"/>
</dbReference>
<dbReference type="GO" id="GO:0000981">
    <property type="term" value="F:DNA-binding transcription factor activity, RNA polymerase II-specific"/>
    <property type="evidence" value="ECO:0007669"/>
    <property type="project" value="TreeGrafter"/>
</dbReference>
<dbReference type="CDD" id="cd00059">
    <property type="entry name" value="FH_FOX"/>
    <property type="match status" value="1"/>
</dbReference>
<dbReference type="InterPro" id="IPR036388">
    <property type="entry name" value="WH-like_DNA-bd_sf"/>
</dbReference>
<sequence length="303" mass="34242">MEKKYPYYKTAGPAWKQSVRHHLSLNRLFERQPRPATDPGFGSYWTVNLEAPPGTKRPRKRGRAQKEAQAQSTTVVDKSPYNRPPPPPPRTDLPHSGHPPIATLRPVDAHSFRTSAVRVSPYDDDEDDEEEMPWEGGAPIVMSDDDYDSEERSPYHYNPPMSASSSNTAGSFHQAQGPPRQPARSGSNGTSYPSPYGHSPTSDPAIERLKQEIEGLKRQTTDQEHLTLRLSNQLTRAEAEIIRAKHSLKMAESRLEDEIRRRVEAERAADEEAKMRRSAEDNFRMLQLQTQRITGHSSSVMPL</sequence>
<evidence type="ECO:0000256" key="2">
    <source>
        <dbReference type="ARBA" id="ARBA00023125"/>
    </source>
</evidence>
<keyword evidence="9" id="KW-1185">Reference proteome</keyword>
<organism evidence="8 9">
    <name type="scientific">Hermanssonia centrifuga</name>
    <dbReference type="NCBI Taxonomy" id="98765"/>
    <lineage>
        <taxon>Eukaryota</taxon>
        <taxon>Fungi</taxon>
        <taxon>Dikarya</taxon>
        <taxon>Basidiomycota</taxon>
        <taxon>Agaricomycotina</taxon>
        <taxon>Agaricomycetes</taxon>
        <taxon>Polyporales</taxon>
        <taxon>Meruliaceae</taxon>
        <taxon>Hermanssonia</taxon>
    </lineage>
</organism>
<evidence type="ECO:0000256" key="1">
    <source>
        <dbReference type="ARBA" id="ARBA00023015"/>
    </source>
</evidence>
<comment type="subcellular location">
    <subcellularLocation>
        <location evidence="5">Nucleus</location>
    </subcellularLocation>
</comment>
<evidence type="ECO:0000313" key="9">
    <source>
        <dbReference type="Proteomes" id="UP000186601"/>
    </source>
</evidence>
<comment type="caution">
    <text evidence="8">The sequence shown here is derived from an EMBL/GenBank/DDBJ whole genome shotgun (WGS) entry which is preliminary data.</text>
</comment>
<evidence type="ECO:0000313" key="8">
    <source>
        <dbReference type="EMBL" id="PSR71078.1"/>
    </source>
</evidence>
<evidence type="ECO:0000259" key="7">
    <source>
        <dbReference type="PROSITE" id="PS50039"/>
    </source>
</evidence>
<feature type="region of interest" description="Disordered" evidence="6">
    <location>
        <begin position="31"/>
        <end position="208"/>
    </location>
</feature>
<evidence type="ECO:0000256" key="5">
    <source>
        <dbReference type="PROSITE-ProRule" id="PRU00089"/>
    </source>
</evidence>
<dbReference type="PANTHER" id="PTHR46078:SF2">
    <property type="entry name" value="FORK-HEAD DOMAIN-CONTAINING PROTEIN"/>
    <property type="match status" value="1"/>
</dbReference>
<dbReference type="AlphaFoldDB" id="A0A2R6NFP1"/>
<dbReference type="GO" id="GO:0000978">
    <property type="term" value="F:RNA polymerase II cis-regulatory region sequence-specific DNA binding"/>
    <property type="evidence" value="ECO:0007669"/>
    <property type="project" value="TreeGrafter"/>
</dbReference>
<accession>A0A2R6NFP1</accession>
<evidence type="ECO:0000256" key="3">
    <source>
        <dbReference type="ARBA" id="ARBA00023163"/>
    </source>
</evidence>
<dbReference type="Gene3D" id="1.10.10.10">
    <property type="entry name" value="Winged helix-like DNA-binding domain superfamily/Winged helix DNA-binding domain"/>
    <property type="match status" value="1"/>
</dbReference>
<keyword evidence="4 5" id="KW-0539">Nucleus</keyword>
<feature type="compositionally biased region" description="Polar residues" evidence="6">
    <location>
        <begin position="161"/>
        <end position="174"/>
    </location>
</feature>
<evidence type="ECO:0000256" key="4">
    <source>
        <dbReference type="ARBA" id="ARBA00023242"/>
    </source>
</evidence>
<feature type="compositionally biased region" description="Acidic residues" evidence="6">
    <location>
        <begin position="122"/>
        <end position="133"/>
    </location>
</feature>
<dbReference type="GO" id="GO:0005634">
    <property type="term" value="C:nucleus"/>
    <property type="evidence" value="ECO:0007669"/>
    <property type="project" value="UniProtKB-SubCell"/>
</dbReference>
<feature type="compositionally biased region" description="Polar residues" evidence="6">
    <location>
        <begin position="184"/>
        <end position="193"/>
    </location>
</feature>
<feature type="domain" description="Fork-head" evidence="7">
    <location>
        <begin position="1"/>
        <end position="61"/>
    </location>
</feature>
<dbReference type="InterPro" id="IPR045912">
    <property type="entry name" value="FOXJ2/3-like"/>
</dbReference>
<keyword evidence="2 5" id="KW-0238">DNA-binding</keyword>
<gene>
    <name evidence="8" type="ORF">PHLCEN_2v13047</name>
</gene>
<feature type="DNA-binding region" description="Fork-head" evidence="5">
    <location>
        <begin position="1"/>
        <end position="61"/>
    </location>
</feature>
<feature type="compositionally biased region" description="Pro residues" evidence="6">
    <location>
        <begin position="82"/>
        <end position="91"/>
    </location>
</feature>
<name>A0A2R6NFP1_9APHY</name>
<evidence type="ECO:0000256" key="6">
    <source>
        <dbReference type="SAM" id="MobiDB-lite"/>
    </source>
</evidence>
<proteinExistence type="predicted"/>
<keyword evidence="3" id="KW-0804">Transcription</keyword>
<dbReference type="SUPFAM" id="SSF46785">
    <property type="entry name" value="Winged helix' DNA-binding domain"/>
    <property type="match status" value="1"/>
</dbReference>
<reference evidence="8 9" key="1">
    <citation type="submission" date="2018-02" db="EMBL/GenBank/DDBJ databases">
        <title>Genome sequence of the basidiomycete white-rot fungus Phlebia centrifuga.</title>
        <authorList>
            <person name="Granchi Z."/>
            <person name="Peng M."/>
            <person name="de Vries R.P."/>
            <person name="Hilden K."/>
            <person name="Makela M.R."/>
            <person name="Grigoriev I."/>
            <person name="Riley R."/>
        </authorList>
    </citation>
    <scope>NUCLEOTIDE SEQUENCE [LARGE SCALE GENOMIC DNA]</scope>
    <source>
        <strain evidence="8 9">FBCC195</strain>
    </source>
</reference>
<protein>
    <recommendedName>
        <fullName evidence="7">Fork-head domain-containing protein</fullName>
    </recommendedName>
</protein>